<feature type="transmembrane region" description="Helical" evidence="12">
    <location>
        <begin position="280"/>
        <end position="300"/>
    </location>
</feature>
<dbReference type="OrthoDB" id="6899172at2"/>
<evidence type="ECO:0000259" key="13">
    <source>
        <dbReference type="Pfam" id="PF01024"/>
    </source>
</evidence>
<comment type="function">
    <text evidence="2">Colicins are polypeptide toxins produced by and active against E.coli and closely related bacteria.</text>
</comment>
<keyword evidence="6 12" id="KW-0812">Transmembrane</keyword>
<comment type="function">
    <text evidence="1">This colicin is a channel-forming colicin. This class of transmembrane toxins depolarize the cytoplasmic membrane, leading to dissipation of cellular energy.</text>
</comment>
<dbReference type="PRINTS" id="PR00280">
    <property type="entry name" value="CHANLCOLICIN"/>
</dbReference>
<dbReference type="Pfam" id="PF01024">
    <property type="entry name" value="Colicin"/>
    <property type="match status" value="1"/>
</dbReference>
<evidence type="ECO:0000256" key="8">
    <source>
        <dbReference type="ARBA" id="ARBA00023022"/>
    </source>
</evidence>
<evidence type="ECO:0000256" key="4">
    <source>
        <dbReference type="ARBA" id="ARBA00007595"/>
    </source>
</evidence>
<dbReference type="InterPro" id="IPR000293">
    <property type="entry name" value="Channel_colicin_C"/>
</dbReference>
<dbReference type="EMBL" id="VISQ01000001">
    <property type="protein sequence ID" value="TVZ69656.1"/>
    <property type="molecule type" value="Genomic_DNA"/>
</dbReference>
<protein>
    <submittedName>
        <fullName evidence="14">Colicin pore forming domain-containing protein</fullName>
    </submittedName>
</protein>
<evidence type="ECO:0000256" key="11">
    <source>
        <dbReference type="SAM" id="MobiDB-lite"/>
    </source>
</evidence>
<feature type="transmembrane region" description="Helical" evidence="12">
    <location>
        <begin position="252"/>
        <end position="274"/>
    </location>
</feature>
<comment type="caution">
    <text evidence="14">The sequence shown here is derived from an EMBL/GenBank/DDBJ whole genome shotgun (WGS) entry which is preliminary data.</text>
</comment>
<keyword evidence="9" id="KW-0078">Bacteriocin</keyword>
<evidence type="ECO:0000256" key="9">
    <source>
        <dbReference type="ARBA" id="ARBA00023048"/>
    </source>
</evidence>
<evidence type="ECO:0000256" key="6">
    <source>
        <dbReference type="ARBA" id="ARBA00022692"/>
    </source>
</evidence>
<organism evidence="14">
    <name type="scientific">Serratia fonticola</name>
    <dbReference type="NCBI Taxonomy" id="47917"/>
    <lineage>
        <taxon>Bacteria</taxon>
        <taxon>Pseudomonadati</taxon>
        <taxon>Pseudomonadota</taxon>
        <taxon>Gammaproteobacteria</taxon>
        <taxon>Enterobacterales</taxon>
        <taxon>Yersiniaceae</taxon>
        <taxon>Serratia</taxon>
    </lineage>
</organism>
<evidence type="ECO:0000256" key="5">
    <source>
        <dbReference type="ARBA" id="ARBA00022529"/>
    </source>
</evidence>
<feature type="region of interest" description="Disordered" evidence="11">
    <location>
        <begin position="39"/>
        <end position="64"/>
    </location>
</feature>
<evidence type="ECO:0000256" key="1">
    <source>
        <dbReference type="ARBA" id="ARBA00002178"/>
    </source>
</evidence>
<proteinExistence type="inferred from homology"/>
<evidence type="ECO:0000313" key="14">
    <source>
        <dbReference type="EMBL" id="TVZ69656.1"/>
    </source>
</evidence>
<keyword evidence="7 12" id="KW-1133">Transmembrane helix</keyword>
<evidence type="ECO:0000256" key="10">
    <source>
        <dbReference type="ARBA" id="ARBA00023136"/>
    </source>
</evidence>
<dbReference type="GO" id="GO:0050829">
    <property type="term" value="P:defense response to Gram-negative bacterium"/>
    <property type="evidence" value="ECO:0007669"/>
    <property type="project" value="InterPro"/>
</dbReference>
<dbReference type="GO" id="GO:0140911">
    <property type="term" value="F:pore-forming activity"/>
    <property type="evidence" value="ECO:0007669"/>
    <property type="project" value="InterPro"/>
</dbReference>
<sequence>MGNSYDNANIGHVQDAVNASFGNGKYSVSFADDSSSSSGGGSGVHWGGGSGNGNSGNGSSSSGVNSKGAYKAQNMYLDSGSTCYNVNIGGLMYAVDYDNTMVRGVRALSGTERMDNERNRINMARGQVEDLLLFVSSFNESAIKKYGQQYKTTLEGLKVNIKGKKIKNYQQAMAIFEKVQSNPKFALNSADRNALKLALIYTDAKVFGDNLSRLARSFGVLSMAVNVNKLINAAIDGYVRNSWSPFMLQLEAIGLSAAASTAAGAIAAAVFAVIATFVAVPVAVSTIGVALVAAIAGAFFDPERAEQINNWVVAR</sequence>
<name>A0A559T4Y3_SERFO</name>
<feature type="domain" description="Channel forming colicins" evidence="13">
    <location>
        <begin position="128"/>
        <end position="310"/>
    </location>
</feature>
<dbReference type="SUPFAM" id="SSF56837">
    <property type="entry name" value="Colicin"/>
    <property type="match status" value="1"/>
</dbReference>
<gene>
    <name evidence="14" type="ORF">FHU10_2184</name>
</gene>
<comment type="similarity">
    <text evidence="4">Belongs to the channel forming colicin family.</text>
</comment>
<keyword evidence="8" id="KW-0044">Antibiotic</keyword>
<keyword evidence="5" id="KW-0929">Antimicrobial</keyword>
<dbReference type="Gene3D" id="1.10.490.30">
    <property type="entry name" value="Colicin"/>
    <property type="match status" value="1"/>
</dbReference>
<evidence type="ECO:0000256" key="7">
    <source>
        <dbReference type="ARBA" id="ARBA00022989"/>
    </source>
</evidence>
<dbReference type="AlphaFoldDB" id="A0A559T4Y3"/>
<dbReference type="InterPro" id="IPR038283">
    <property type="entry name" value="Channel_colicin_C_sf"/>
</dbReference>
<reference evidence="14" key="2">
    <citation type="submission" date="2019-08" db="EMBL/GenBank/DDBJ databases">
        <title>Investigation of anaerobic lignin degradation for improved lignocellulosic biofuels.</title>
        <authorList>
            <person name="Deangelis K.PhD."/>
        </authorList>
    </citation>
    <scope>NUCLEOTIDE SEQUENCE [LARGE SCALE GENOMIC DNA]</scope>
    <source>
        <strain evidence="14">128R</strain>
    </source>
</reference>
<dbReference type="GO" id="GO:0031640">
    <property type="term" value="P:killing of cells of another organism"/>
    <property type="evidence" value="ECO:0007669"/>
    <property type="project" value="UniProtKB-KW"/>
</dbReference>
<feature type="compositionally biased region" description="Gly residues" evidence="11">
    <location>
        <begin position="39"/>
        <end position="56"/>
    </location>
</feature>
<evidence type="ECO:0000256" key="2">
    <source>
        <dbReference type="ARBA" id="ARBA00003197"/>
    </source>
</evidence>
<evidence type="ECO:0000256" key="3">
    <source>
        <dbReference type="ARBA" id="ARBA00004370"/>
    </source>
</evidence>
<reference evidence="14" key="1">
    <citation type="submission" date="2019-06" db="EMBL/GenBank/DDBJ databases">
        <authorList>
            <person name="Deangelis K."/>
            <person name="Huntemann M."/>
            <person name="Clum A."/>
            <person name="Pillay M."/>
            <person name="Palaniappan K."/>
            <person name="Varghese N."/>
            <person name="Mikhailova N."/>
            <person name="Stamatis D."/>
            <person name="Reddy T."/>
            <person name="Daum C."/>
            <person name="Shapiro N."/>
            <person name="Ivanova N."/>
            <person name="Kyrpides N."/>
            <person name="Woyke T."/>
        </authorList>
    </citation>
    <scope>NUCLEOTIDE SEQUENCE [LARGE SCALE GENOMIC DNA]</scope>
    <source>
        <strain evidence="14">128R</strain>
    </source>
</reference>
<accession>A0A559T4Y3</accession>
<comment type="subcellular location">
    <subcellularLocation>
        <location evidence="3">Membrane</location>
    </subcellularLocation>
</comment>
<keyword evidence="10 12" id="KW-0472">Membrane</keyword>
<dbReference type="GO" id="GO:0016020">
    <property type="term" value="C:membrane"/>
    <property type="evidence" value="ECO:0007669"/>
    <property type="project" value="UniProtKB-SubCell"/>
</dbReference>
<evidence type="ECO:0000256" key="12">
    <source>
        <dbReference type="SAM" id="Phobius"/>
    </source>
</evidence>